<evidence type="ECO:0000313" key="1">
    <source>
        <dbReference type="EMBL" id="KAF0733001.1"/>
    </source>
</evidence>
<proteinExistence type="predicted"/>
<keyword evidence="2" id="KW-1185">Reference proteome</keyword>
<dbReference type="AlphaFoldDB" id="A0A6G0WZH0"/>
<reference evidence="1 2" key="1">
    <citation type="submission" date="2019-08" db="EMBL/GenBank/DDBJ databases">
        <title>Whole genome of Aphis craccivora.</title>
        <authorList>
            <person name="Voronova N.V."/>
            <person name="Shulinski R.S."/>
            <person name="Bandarenka Y.V."/>
            <person name="Zhorov D.G."/>
            <person name="Warner D."/>
        </authorList>
    </citation>
    <scope>NUCLEOTIDE SEQUENCE [LARGE SCALE GENOMIC DNA]</scope>
    <source>
        <strain evidence="1">180601</strain>
        <tissue evidence="1">Whole Body</tissue>
    </source>
</reference>
<organism evidence="1 2">
    <name type="scientific">Aphis craccivora</name>
    <name type="common">Cowpea aphid</name>
    <dbReference type="NCBI Taxonomy" id="307492"/>
    <lineage>
        <taxon>Eukaryota</taxon>
        <taxon>Metazoa</taxon>
        <taxon>Ecdysozoa</taxon>
        <taxon>Arthropoda</taxon>
        <taxon>Hexapoda</taxon>
        <taxon>Insecta</taxon>
        <taxon>Pterygota</taxon>
        <taxon>Neoptera</taxon>
        <taxon>Paraneoptera</taxon>
        <taxon>Hemiptera</taxon>
        <taxon>Sternorrhyncha</taxon>
        <taxon>Aphidomorpha</taxon>
        <taxon>Aphidoidea</taxon>
        <taxon>Aphididae</taxon>
        <taxon>Aphidini</taxon>
        <taxon>Aphis</taxon>
        <taxon>Aphis</taxon>
    </lineage>
</organism>
<comment type="caution">
    <text evidence="1">The sequence shown here is derived from an EMBL/GenBank/DDBJ whole genome shotgun (WGS) entry which is preliminary data.</text>
</comment>
<gene>
    <name evidence="1" type="ORF">FWK35_00025825</name>
</gene>
<name>A0A6G0WZH0_APHCR</name>
<protein>
    <submittedName>
        <fullName evidence="1">Protein ANTAGONIST OF LIKE HETEROCHROMATIN PROTEIN 1-like</fullName>
    </submittedName>
</protein>
<dbReference type="EMBL" id="VUJU01008278">
    <property type="protein sequence ID" value="KAF0733001.1"/>
    <property type="molecule type" value="Genomic_DNA"/>
</dbReference>
<evidence type="ECO:0000313" key="2">
    <source>
        <dbReference type="Proteomes" id="UP000478052"/>
    </source>
</evidence>
<dbReference type="Proteomes" id="UP000478052">
    <property type="component" value="Unassembled WGS sequence"/>
</dbReference>
<accession>A0A6G0WZH0</accession>
<sequence>MEHRGEITSLVSTTLCFGTILSNKNLYRWYTCLISEIPQRVARGAARNSSAIPNLDEPSLLTNMAIPRPVAQLVSRHSGSFADPFRVCLSSTLVLFYFLLTMDNQEEIANAAAYYIIVCSDYLKNYLSTNKDEANPPKKRRYWMDTFYKSRKRPIHIKEQHKHARMYSYKRKTIAVTLRFLASGDSFKSLSYLFKFSPQTVSRCVDDVCKALIQNLKGEIKARLVRVTYLQVTSDNLIVVIQYKNVEILVMTMRNMYMMQLVMANEKLMWEMLKIVHSTYFQVTRHKENICLFWASSNRFSICII</sequence>